<comment type="caution">
    <text evidence="2">The sequence shown here is derived from an EMBL/GenBank/DDBJ whole genome shotgun (WGS) entry which is preliminary data.</text>
</comment>
<keyword evidence="3" id="KW-1185">Reference proteome</keyword>
<feature type="compositionally biased region" description="Basic and acidic residues" evidence="1">
    <location>
        <begin position="47"/>
        <end position="63"/>
    </location>
</feature>
<dbReference type="Proteomes" id="UP000233551">
    <property type="component" value="Unassembled WGS sequence"/>
</dbReference>
<gene>
    <name evidence="2" type="ORF">CRG98_014221</name>
</gene>
<feature type="region of interest" description="Disordered" evidence="1">
    <location>
        <begin position="117"/>
        <end position="138"/>
    </location>
</feature>
<dbReference type="EMBL" id="PGOL01000754">
    <property type="protein sequence ID" value="PKI65405.1"/>
    <property type="molecule type" value="Genomic_DNA"/>
</dbReference>
<evidence type="ECO:0000313" key="2">
    <source>
        <dbReference type="EMBL" id="PKI65405.1"/>
    </source>
</evidence>
<evidence type="ECO:0000313" key="3">
    <source>
        <dbReference type="Proteomes" id="UP000233551"/>
    </source>
</evidence>
<protein>
    <submittedName>
        <fullName evidence="2">Uncharacterized protein</fullName>
    </submittedName>
</protein>
<accession>A0A2I0KA39</accession>
<organism evidence="2 3">
    <name type="scientific">Punica granatum</name>
    <name type="common">Pomegranate</name>
    <dbReference type="NCBI Taxonomy" id="22663"/>
    <lineage>
        <taxon>Eukaryota</taxon>
        <taxon>Viridiplantae</taxon>
        <taxon>Streptophyta</taxon>
        <taxon>Embryophyta</taxon>
        <taxon>Tracheophyta</taxon>
        <taxon>Spermatophyta</taxon>
        <taxon>Magnoliopsida</taxon>
        <taxon>eudicotyledons</taxon>
        <taxon>Gunneridae</taxon>
        <taxon>Pentapetalae</taxon>
        <taxon>rosids</taxon>
        <taxon>malvids</taxon>
        <taxon>Myrtales</taxon>
        <taxon>Lythraceae</taxon>
        <taxon>Punica</taxon>
    </lineage>
</organism>
<dbReference type="AlphaFoldDB" id="A0A2I0KA39"/>
<name>A0A2I0KA39_PUNGR</name>
<proteinExistence type="predicted"/>
<sequence>MVSHAHLCGGTTRSFFSPCVKTSHDPESRSNPQHRHPTATLISNRGIPDEHNDWGIPTKRNDNRSPANPTRALEATAQRSRLSIKLSSRLPPLSMDRKHFLCHKQLPNTLVLPAHSSRTNTHAHRRINPDFAFPSDPP</sequence>
<feature type="region of interest" description="Disordered" evidence="1">
    <location>
        <begin position="18"/>
        <end position="80"/>
    </location>
</feature>
<evidence type="ECO:0000256" key="1">
    <source>
        <dbReference type="SAM" id="MobiDB-lite"/>
    </source>
</evidence>
<reference evidence="2 3" key="1">
    <citation type="submission" date="2017-11" db="EMBL/GenBank/DDBJ databases">
        <title>De-novo sequencing of pomegranate (Punica granatum L.) genome.</title>
        <authorList>
            <person name="Akparov Z."/>
            <person name="Amiraslanov A."/>
            <person name="Hajiyeva S."/>
            <person name="Abbasov M."/>
            <person name="Kaur K."/>
            <person name="Hamwieh A."/>
            <person name="Solovyev V."/>
            <person name="Salamov A."/>
            <person name="Braich B."/>
            <person name="Kosarev P."/>
            <person name="Mahmoud A."/>
            <person name="Hajiyev E."/>
            <person name="Babayeva S."/>
            <person name="Izzatullayeva V."/>
            <person name="Mammadov A."/>
            <person name="Mammadov A."/>
            <person name="Sharifova S."/>
            <person name="Ojaghi J."/>
            <person name="Eynullazada K."/>
            <person name="Bayramov B."/>
            <person name="Abdulazimova A."/>
            <person name="Shahmuradov I."/>
        </authorList>
    </citation>
    <scope>NUCLEOTIDE SEQUENCE [LARGE SCALE GENOMIC DNA]</scope>
    <source>
        <strain evidence="3">cv. AG2017</strain>
        <tissue evidence="2">Leaf</tissue>
    </source>
</reference>